<dbReference type="InterPro" id="IPR026564">
    <property type="entry name" value="Transcrip_reg_TACO1-like_dom3"/>
</dbReference>
<dbReference type="Proteomes" id="UP000177419">
    <property type="component" value="Unassembled WGS sequence"/>
</dbReference>
<dbReference type="InterPro" id="IPR049083">
    <property type="entry name" value="TACO1_YebC_N"/>
</dbReference>
<dbReference type="Gene3D" id="1.10.10.200">
    <property type="match status" value="1"/>
</dbReference>
<dbReference type="Gene3D" id="3.30.70.980">
    <property type="match status" value="1"/>
</dbReference>
<dbReference type="GO" id="GO:0005737">
    <property type="term" value="C:cytoplasm"/>
    <property type="evidence" value="ECO:0007669"/>
    <property type="project" value="UniProtKB-ARBA"/>
</dbReference>
<dbReference type="InterPro" id="IPR017856">
    <property type="entry name" value="Integrase-like_N"/>
</dbReference>
<dbReference type="Pfam" id="PF01709">
    <property type="entry name" value="Transcrip_reg"/>
    <property type="match status" value="1"/>
</dbReference>
<dbReference type="STRING" id="1802669.A2746_01035"/>
<feature type="domain" description="TACO1/YebC-like second and third" evidence="4">
    <location>
        <begin position="80"/>
        <end position="133"/>
    </location>
</feature>
<protein>
    <recommendedName>
        <fullName evidence="8">Transcriptional regulator</fullName>
    </recommendedName>
</protein>
<evidence type="ECO:0000313" key="6">
    <source>
        <dbReference type="EMBL" id="OGN05229.1"/>
    </source>
</evidence>
<feature type="domain" description="TACO1/YebC-like N-terminal" evidence="5">
    <location>
        <begin position="5"/>
        <end position="74"/>
    </location>
</feature>
<evidence type="ECO:0000256" key="2">
    <source>
        <dbReference type="ARBA" id="ARBA00023015"/>
    </source>
</evidence>
<dbReference type="FunFam" id="1.10.10.200:FF:000002">
    <property type="entry name" value="Probable transcriptional regulatory protein CLM62_37755"/>
    <property type="match status" value="1"/>
</dbReference>
<dbReference type="PANTHER" id="PTHR12532:SF0">
    <property type="entry name" value="TRANSLATIONAL ACTIVATOR OF CYTOCHROME C OXIDASE 1"/>
    <property type="match status" value="1"/>
</dbReference>
<evidence type="ECO:0008006" key="8">
    <source>
        <dbReference type="Google" id="ProtNLM"/>
    </source>
</evidence>
<keyword evidence="3" id="KW-0804">Transcription</keyword>
<accession>A0A1F8EYV8</accession>
<comment type="similarity">
    <text evidence="1">Belongs to the TACO1 family.</text>
</comment>
<dbReference type="EMBL" id="MGJJ01000015">
    <property type="protein sequence ID" value="OGN05229.1"/>
    <property type="molecule type" value="Genomic_DNA"/>
</dbReference>
<dbReference type="Pfam" id="PF20772">
    <property type="entry name" value="TACO1_YebC_N"/>
    <property type="match status" value="1"/>
</dbReference>
<proteinExistence type="inferred from homology"/>
<evidence type="ECO:0000256" key="1">
    <source>
        <dbReference type="ARBA" id="ARBA00008724"/>
    </source>
</evidence>
<name>A0A1F8EYV8_9BACT</name>
<dbReference type="InterPro" id="IPR048300">
    <property type="entry name" value="TACO1_YebC-like_2nd/3rd_dom"/>
</dbReference>
<reference evidence="6 7" key="1">
    <citation type="journal article" date="2016" name="Nat. Commun.">
        <title>Thousands of microbial genomes shed light on interconnected biogeochemical processes in an aquifer system.</title>
        <authorList>
            <person name="Anantharaman K."/>
            <person name="Brown C.T."/>
            <person name="Hug L.A."/>
            <person name="Sharon I."/>
            <person name="Castelle C.J."/>
            <person name="Probst A.J."/>
            <person name="Thomas B.C."/>
            <person name="Singh A."/>
            <person name="Wilkins M.J."/>
            <person name="Karaoz U."/>
            <person name="Brodie E.L."/>
            <person name="Williams K.H."/>
            <person name="Hubbard S.S."/>
            <person name="Banfield J.F."/>
        </authorList>
    </citation>
    <scope>NUCLEOTIDE SEQUENCE [LARGE SCALE GENOMIC DNA]</scope>
</reference>
<evidence type="ECO:0000259" key="4">
    <source>
        <dbReference type="Pfam" id="PF01709"/>
    </source>
</evidence>
<evidence type="ECO:0000259" key="5">
    <source>
        <dbReference type="Pfam" id="PF20772"/>
    </source>
</evidence>
<dbReference type="SUPFAM" id="SSF75625">
    <property type="entry name" value="YebC-like"/>
    <property type="match status" value="1"/>
</dbReference>
<gene>
    <name evidence="6" type="ORF">A2746_01035</name>
</gene>
<evidence type="ECO:0000256" key="3">
    <source>
        <dbReference type="ARBA" id="ARBA00023163"/>
    </source>
</evidence>
<dbReference type="InterPro" id="IPR029072">
    <property type="entry name" value="YebC-like"/>
</dbReference>
<organism evidence="6 7">
    <name type="scientific">Candidatus Yanofskybacteria bacterium RIFCSPHIGHO2_01_FULL_44_22</name>
    <dbReference type="NCBI Taxonomy" id="1802669"/>
    <lineage>
        <taxon>Bacteria</taxon>
        <taxon>Candidatus Yanofskyibacteriota</taxon>
    </lineage>
</organism>
<dbReference type="PANTHER" id="PTHR12532">
    <property type="entry name" value="TRANSLATIONAL ACTIVATOR OF CYTOCHROME C OXIDASE 1"/>
    <property type="match status" value="1"/>
</dbReference>
<dbReference type="InterPro" id="IPR002876">
    <property type="entry name" value="Transcrip_reg_TACO1-like"/>
</dbReference>
<keyword evidence="2" id="KW-0805">Transcription regulation</keyword>
<sequence>MSGHSKWSQIKRKKALTDKKRGQIFSKLSRAITLAARKGADPKTNLELARAMEKARIENVPNENIERAVKKISEKNSNQLEELAIEALASSNIALKIRAITDNRNRTLAEIKKILADFGVKMVQPGSLQWLFGQPPITLQDPAAQEQIEKLFEALDDQDDVEDVVSNLE</sequence>
<evidence type="ECO:0000313" key="7">
    <source>
        <dbReference type="Proteomes" id="UP000177419"/>
    </source>
</evidence>
<comment type="caution">
    <text evidence="6">The sequence shown here is derived from an EMBL/GenBank/DDBJ whole genome shotgun (WGS) entry which is preliminary data.</text>
</comment>
<dbReference type="AlphaFoldDB" id="A0A1F8EYV8"/>